<keyword evidence="2" id="KW-0812">Transmembrane</keyword>
<evidence type="ECO:0000313" key="4">
    <source>
        <dbReference type="Proteomes" id="UP001049176"/>
    </source>
</evidence>
<evidence type="ECO:0000256" key="2">
    <source>
        <dbReference type="SAM" id="Phobius"/>
    </source>
</evidence>
<dbReference type="Proteomes" id="UP001049176">
    <property type="component" value="Chromosome 7"/>
</dbReference>
<dbReference type="RefSeq" id="XP_043005606.1">
    <property type="nucleotide sequence ID" value="XM_043155824.1"/>
</dbReference>
<dbReference type="AlphaFoldDB" id="A0A9P7RTW7"/>
<feature type="region of interest" description="Disordered" evidence="1">
    <location>
        <begin position="115"/>
        <end position="135"/>
    </location>
</feature>
<evidence type="ECO:0000313" key="3">
    <source>
        <dbReference type="EMBL" id="KAG7089136.1"/>
    </source>
</evidence>
<sequence>MTSSTLVAISNYFRPTRGEALVRVRVNALCLLSICIATYLLPLPSIPSSILAVTSNSHGDGDVPLGWWTWGISLFEVIITALCSYNIVEGLYAIKYPRAPIPPAHLSPLKQKQGLVMSPSPTKRPSSIISPNATPSKIFTTTPSKSLSFSTGSVGQSTPGKYMASPWTTPSRIVRYNMPPQPSSTTSAATNASSTSTMPPTPSPVVAAYRGKQASMSAGRPIDGLYLSQLAGREEDEEEED</sequence>
<dbReference type="GeneID" id="66079919"/>
<feature type="transmembrane region" description="Helical" evidence="2">
    <location>
        <begin position="20"/>
        <end position="41"/>
    </location>
</feature>
<feature type="compositionally biased region" description="Low complexity" evidence="1">
    <location>
        <begin position="183"/>
        <end position="198"/>
    </location>
</feature>
<dbReference type="OrthoDB" id="3248709at2759"/>
<keyword evidence="2" id="KW-1133">Transmembrane helix</keyword>
<organism evidence="3 4">
    <name type="scientific">Marasmius oreades</name>
    <name type="common">fairy-ring Marasmius</name>
    <dbReference type="NCBI Taxonomy" id="181124"/>
    <lineage>
        <taxon>Eukaryota</taxon>
        <taxon>Fungi</taxon>
        <taxon>Dikarya</taxon>
        <taxon>Basidiomycota</taxon>
        <taxon>Agaricomycotina</taxon>
        <taxon>Agaricomycetes</taxon>
        <taxon>Agaricomycetidae</taxon>
        <taxon>Agaricales</taxon>
        <taxon>Marasmiineae</taxon>
        <taxon>Marasmiaceae</taxon>
        <taxon>Marasmius</taxon>
    </lineage>
</organism>
<proteinExistence type="predicted"/>
<feature type="region of interest" description="Disordered" evidence="1">
    <location>
        <begin position="176"/>
        <end position="241"/>
    </location>
</feature>
<evidence type="ECO:0000256" key="1">
    <source>
        <dbReference type="SAM" id="MobiDB-lite"/>
    </source>
</evidence>
<dbReference type="KEGG" id="more:E1B28_010844"/>
<accession>A0A9P7RTW7</accession>
<protein>
    <submittedName>
        <fullName evidence="3">Uncharacterized protein</fullName>
    </submittedName>
</protein>
<feature type="transmembrane region" description="Helical" evidence="2">
    <location>
        <begin position="67"/>
        <end position="88"/>
    </location>
</feature>
<comment type="caution">
    <text evidence="3">The sequence shown here is derived from an EMBL/GenBank/DDBJ whole genome shotgun (WGS) entry which is preliminary data.</text>
</comment>
<name>A0A9P7RTW7_9AGAR</name>
<gene>
    <name evidence="3" type="ORF">E1B28_010844</name>
</gene>
<keyword evidence="2" id="KW-0472">Membrane</keyword>
<feature type="compositionally biased region" description="Polar residues" evidence="1">
    <location>
        <begin position="119"/>
        <end position="135"/>
    </location>
</feature>
<dbReference type="EMBL" id="CM032187">
    <property type="protein sequence ID" value="KAG7089136.1"/>
    <property type="molecule type" value="Genomic_DNA"/>
</dbReference>
<keyword evidence="4" id="KW-1185">Reference proteome</keyword>
<reference evidence="3" key="1">
    <citation type="journal article" date="2021" name="Genome Biol. Evol.">
        <title>The assembled and annotated genome of the fairy-ring fungus Marasmius oreades.</title>
        <authorList>
            <person name="Hiltunen M."/>
            <person name="Ament-Velasquez S.L."/>
            <person name="Johannesson H."/>
        </authorList>
    </citation>
    <scope>NUCLEOTIDE SEQUENCE</scope>
    <source>
        <strain evidence="3">03SP1</strain>
    </source>
</reference>